<dbReference type="Pfam" id="PF02371">
    <property type="entry name" value="Transposase_20"/>
    <property type="match status" value="1"/>
</dbReference>
<evidence type="ECO:0000259" key="1">
    <source>
        <dbReference type="Pfam" id="PF02371"/>
    </source>
</evidence>
<feature type="domain" description="Transposase IS116/IS110/IS902 C-terminal" evidence="1">
    <location>
        <begin position="98"/>
        <end position="183"/>
    </location>
</feature>
<comment type="caution">
    <text evidence="2">The sequence shown here is derived from an EMBL/GenBank/DDBJ whole genome shotgun (WGS) entry which is preliminary data.</text>
</comment>
<organism evidence="2 3">
    <name type="scientific">Actinoallomurus acaciae</name>
    <dbReference type="NCBI Taxonomy" id="502577"/>
    <lineage>
        <taxon>Bacteria</taxon>
        <taxon>Bacillati</taxon>
        <taxon>Actinomycetota</taxon>
        <taxon>Actinomycetes</taxon>
        <taxon>Streptosporangiales</taxon>
        <taxon>Thermomonosporaceae</taxon>
        <taxon>Actinoallomurus</taxon>
    </lineage>
</organism>
<dbReference type="Proteomes" id="UP001589627">
    <property type="component" value="Unassembled WGS sequence"/>
</dbReference>
<dbReference type="RefSeq" id="WP_378209187.1">
    <property type="nucleotide sequence ID" value="NZ_JBHLZP010000272.1"/>
</dbReference>
<accession>A0ABV5YMW3</accession>
<gene>
    <name evidence="2" type="ORF">ACFFNX_29845</name>
</gene>
<dbReference type="PANTHER" id="PTHR33055">
    <property type="entry name" value="TRANSPOSASE FOR INSERTION SEQUENCE ELEMENT IS1111A"/>
    <property type="match status" value="1"/>
</dbReference>
<evidence type="ECO:0000313" key="2">
    <source>
        <dbReference type="EMBL" id="MFB9836384.1"/>
    </source>
</evidence>
<dbReference type="PANTHER" id="PTHR33055:SF3">
    <property type="entry name" value="PUTATIVE TRANSPOSASE FOR IS117-RELATED"/>
    <property type="match status" value="1"/>
</dbReference>
<dbReference type="InterPro" id="IPR003346">
    <property type="entry name" value="Transposase_20"/>
</dbReference>
<name>A0ABV5YMW3_9ACTN</name>
<protein>
    <submittedName>
        <fullName evidence="2">Transposase</fullName>
    </submittedName>
</protein>
<dbReference type="EMBL" id="JBHLZP010000272">
    <property type="protein sequence ID" value="MFB9836384.1"/>
    <property type="molecule type" value="Genomic_DNA"/>
</dbReference>
<dbReference type="InterPro" id="IPR047650">
    <property type="entry name" value="Transpos_IS110"/>
</dbReference>
<sequence length="233" mass="25724">MTNQLRALLEARWPEAARLFENIDARNSLAFLDRFSTPRAAALLERLRTAPKAASRVSPEIVAVMVNTQIEQVRAIVEAIKGLESAIKEVLDAHPHAELFQALPRVGTVNLAQIIGEIGPMLERGLNAEQFAAEVGIAPVTRVGGKVHTVDFRHVANRAARKALHTFAGNSGHDDPWAADLYQRARDRGKRHPQTVRVLGGGRLRIIHARFRDRIPYDPAVHHSRHRSASAGP</sequence>
<evidence type="ECO:0000313" key="3">
    <source>
        <dbReference type="Proteomes" id="UP001589627"/>
    </source>
</evidence>
<reference evidence="2 3" key="1">
    <citation type="submission" date="2024-09" db="EMBL/GenBank/DDBJ databases">
        <authorList>
            <person name="Sun Q."/>
            <person name="Mori K."/>
        </authorList>
    </citation>
    <scope>NUCLEOTIDE SEQUENCE [LARGE SCALE GENOMIC DNA]</scope>
    <source>
        <strain evidence="2 3">TBRC 0563</strain>
    </source>
</reference>
<keyword evidence="3" id="KW-1185">Reference proteome</keyword>
<proteinExistence type="predicted"/>